<dbReference type="CDD" id="cd06200">
    <property type="entry name" value="SiR_like1"/>
    <property type="match status" value="1"/>
</dbReference>
<protein>
    <recommendedName>
        <fullName evidence="3">NADPH--hemoprotein reductase</fullName>
        <ecNumber evidence="3">1.6.2.4</ecNumber>
    </recommendedName>
</protein>
<keyword evidence="1" id="KW-0285">Flavoprotein</keyword>
<dbReference type="GO" id="GO:0003958">
    <property type="term" value="F:NADPH-hemoprotein reductase activity"/>
    <property type="evidence" value="ECO:0007669"/>
    <property type="project" value="UniProtKB-EC"/>
</dbReference>
<dbReference type="GO" id="GO:0010181">
    <property type="term" value="F:FMN binding"/>
    <property type="evidence" value="ECO:0007669"/>
    <property type="project" value="InterPro"/>
</dbReference>
<dbReference type="RefSeq" id="WP_184301349.1">
    <property type="nucleotide sequence ID" value="NZ_JACHLP010000006.1"/>
</dbReference>
<dbReference type="InterPro" id="IPR017938">
    <property type="entry name" value="Riboflavin_synthase-like_b-brl"/>
</dbReference>
<reference evidence="7 8" key="1">
    <citation type="submission" date="2020-08" db="EMBL/GenBank/DDBJ databases">
        <title>Functional genomics of gut bacteria from endangered species of beetles.</title>
        <authorList>
            <person name="Carlos-Shanley C."/>
        </authorList>
    </citation>
    <scope>NUCLEOTIDE SEQUENCE [LARGE SCALE GENOMIC DNA]</scope>
    <source>
        <strain evidence="7 8">S00239</strain>
    </source>
</reference>
<dbReference type="InterPro" id="IPR039261">
    <property type="entry name" value="FNR_nucleotide-bd"/>
</dbReference>
<dbReference type="InterPro" id="IPR008254">
    <property type="entry name" value="Flavodoxin/NO_synth"/>
</dbReference>
<evidence type="ECO:0000259" key="6">
    <source>
        <dbReference type="PROSITE" id="PS51384"/>
    </source>
</evidence>
<comment type="caution">
    <text evidence="7">The sequence shown here is derived from an EMBL/GenBank/DDBJ whole genome shotgun (WGS) entry which is preliminary data.</text>
</comment>
<dbReference type="AlphaFoldDB" id="A0A840LCK8"/>
<evidence type="ECO:0000313" key="8">
    <source>
        <dbReference type="Proteomes" id="UP000562027"/>
    </source>
</evidence>
<sequence length="453" mass="49098">MAITPQTLLTSAALVGAYGGLCWTMWRRHRRLHGAKPAAPGQTLLLHASQTGLALDLAQQSAAALQAAGLPVQLLSLGELSIECLRQARQALFLVSTAGEGAAPDLASAFVRGPMQTQPDLAGLSYGLLALGDRSYADFCAFGRRLDGWLQGCGANALFERIEMDRGAPAALAAWRERLGDLGADAAPAFEQPLWQDWVLQERELLNPGSLGAPLYRLRFVPPQGRALPDWQAGDLVQVQAPGEPSALRDYSIASLPSCGGLELLVRRQLRADGSPGLCSGWLCERLRPGEGLRMRCREHPSFRLSEEDAERPLILIGSGSGLAGLRAHLRSRDRQGACAGRKAWLIYGERQSEVDRPCFDELAAWQDSGLLHHLDLVYSRDPVAEQVPRYVQQQLLAQGQRLRDWVAGGAAVLICGSLQGMAEGVDRALRELLGDEGVEQLLGSGRLRRDVY</sequence>
<evidence type="ECO:0000256" key="2">
    <source>
        <dbReference type="ARBA" id="ARBA00022643"/>
    </source>
</evidence>
<dbReference type="SUPFAM" id="SSF63380">
    <property type="entry name" value="Riboflavin synthase domain-like"/>
    <property type="match status" value="1"/>
</dbReference>
<dbReference type="InterPro" id="IPR017927">
    <property type="entry name" value="FAD-bd_FR_type"/>
</dbReference>
<evidence type="ECO:0000256" key="4">
    <source>
        <dbReference type="SAM" id="Phobius"/>
    </source>
</evidence>
<dbReference type="SUPFAM" id="SSF52343">
    <property type="entry name" value="Ferredoxin reductase-like, C-terminal NADP-linked domain"/>
    <property type="match status" value="1"/>
</dbReference>
<keyword evidence="4" id="KW-0812">Transmembrane</keyword>
<dbReference type="Proteomes" id="UP000562027">
    <property type="component" value="Unassembled WGS sequence"/>
</dbReference>
<feature type="transmembrane region" description="Helical" evidence="4">
    <location>
        <begin position="6"/>
        <end position="26"/>
    </location>
</feature>
<keyword evidence="7" id="KW-0560">Oxidoreductase</keyword>
<dbReference type="InterPro" id="IPR029039">
    <property type="entry name" value="Flavoprotein-like_sf"/>
</dbReference>
<dbReference type="PANTHER" id="PTHR19384:SF17">
    <property type="entry name" value="NADPH--CYTOCHROME P450 REDUCTASE"/>
    <property type="match status" value="1"/>
</dbReference>
<dbReference type="GO" id="GO:0005829">
    <property type="term" value="C:cytosol"/>
    <property type="evidence" value="ECO:0007669"/>
    <property type="project" value="TreeGrafter"/>
</dbReference>
<dbReference type="Gene3D" id="3.40.50.80">
    <property type="entry name" value="Nucleotide-binding domain of ferredoxin-NADP reductase (FNR) module"/>
    <property type="match status" value="1"/>
</dbReference>
<keyword evidence="4" id="KW-1133">Transmembrane helix</keyword>
<dbReference type="PANTHER" id="PTHR19384">
    <property type="entry name" value="NITRIC OXIDE SYNTHASE-RELATED"/>
    <property type="match status" value="1"/>
</dbReference>
<evidence type="ECO:0000256" key="1">
    <source>
        <dbReference type="ARBA" id="ARBA00022630"/>
    </source>
</evidence>
<dbReference type="Gene3D" id="2.40.30.10">
    <property type="entry name" value="Translation factors"/>
    <property type="match status" value="1"/>
</dbReference>
<dbReference type="GO" id="GO:0050660">
    <property type="term" value="F:flavin adenine dinucleotide binding"/>
    <property type="evidence" value="ECO:0007669"/>
    <property type="project" value="TreeGrafter"/>
</dbReference>
<keyword evidence="2" id="KW-0288">FMN</keyword>
<name>A0A840LCK8_9BURK</name>
<dbReference type="SUPFAM" id="SSF52218">
    <property type="entry name" value="Flavoproteins"/>
    <property type="match status" value="1"/>
</dbReference>
<proteinExistence type="predicted"/>
<evidence type="ECO:0000256" key="3">
    <source>
        <dbReference type="ARBA" id="ARBA00023797"/>
    </source>
</evidence>
<organism evidence="7 8">
    <name type="scientific">Roseateles oligotrophus</name>
    <dbReference type="NCBI Taxonomy" id="1769250"/>
    <lineage>
        <taxon>Bacteria</taxon>
        <taxon>Pseudomonadati</taxon>
        <taxon>Pseudomonadota</taxon>
        <taxon>Betaproteobacteria</taxon>
        <taxon>Burkholderiales</taxon>
        <taxon>Sphaerotilaceae</taxon>
        <taxon>Roseateles</taxon>
    </lineage>
</organism>
<dbReference type="PROSITE" id="PS51384">
    <property type="entry name" value="FAD_FR"/>
    <property type="match status" value="1"/>
</dbReference>
<dbReference type="PRINTS" id="PR00371">
    <property type="entry name" value="FPNCR"/>
</dbReference>
<dbReference type="InterPro" id="IPR001709">
    <property type="entry name" value="Flavoprot_Pyr_Nucl_cyt_Rdtase"/>
</dbReference>
<evidence type="ECO:0000313" key="7">
    <source>
        <dbReference type="EMBL" id="MBB4844645.1"/>
    </source>
</evidence>
<accession>A0A840LCK8</accession>
<keyword evidence="4" id="KW-0472">Membrane</keyword>
<dbReference type="Pfam" id="PF00258">
    <property type="entry name" value="Flavodoxin_1"/>
    <property type="match status" value="1"/>
</dbReference>
<gene>
    <name evidence="7" type="ORF">HNP55_003189</name>
</gene>
<keyword evidence="8" id="KW-1185">Reference proteome</keyword>
<feature type="domain" description="FAD-binding FR-type" evidence="6">
    <location>
        <begin position="193"/>
        <end position="306"/>
    </location>
</feature>
<dbReference type="PROSITE" id="PS50902">
    <property type="entry name" value="FLAVODOXIN_LIKE"/>
    <property type="match status" value="1"/>
</dbReference>
<feature type="domain" description="Flavodoxin-like" evidence="5">
    <location>
        <begin position="43"/>
        <end position="180"/>
    </location>
</feature>
<dbReference type="EMBL" id="JACHLP010000006">
    <property type="protein sequence ID" value="MBB4844645.1"/>
    <property type="molecule type" value="Genomic_DNA"/>
</dbReference>
<dbReference type="EC" id="1.6.2.4" evidence="3"/>
<evidence type="ECO:0000259" key="5">
    <source>
        <dbReference type="PROSITE" id="PS50902"/>
    </source>
</evidence>
<dbReference type="Gene3D" id="3.40.50.360">
    <property type="match status" value="1"/>
</dbReference>